<dbReference type="AlphaFoldDB" id="A0A553RPN9"/>
<dbReference type="InterPro" id="IPR011992">
    <property type="entry name" value="EF-hand-dom_pair"/>
</dbReference>
<dbReference type="InterPro" id="IPR000261">
    <property type="entry name" value="EH_dom"/>
</dbReference>
<accession>A0A553RPN9</accession>
<dbReference type="Pfam" id="PF18150">
    <property type="entry name" value="DUF5600"/>
    <property type="match status" value="1"/>
</dbReference>
<keyword evidence="6" id="KW-1185">Reference proteome</keyword>
<dbReference type="InterPro" id="IPR002048">
    <property type="entry name" value="EF_hand_dom"/>
</dbReference>
<evidence type="ECO:0000256" key="2">
    <source>
        <dbReference type="ARBA" id="ARBA00022837"/>
    </source>
</evidence>
<dbReference type="SMART" id="SM00027">
    <property type="entry name" value="EH"/>
    <property type="match status" value="1"/>
</dbReference>
<keyword evidence="1" id="KW-0479">Metal-binding</keyword>
<dbReference type="PROSITE" id="PS50031">
    <property type="entry name" value="EH"/>
    <property type="match status" value="1"/>
</dbReference>
<evidence type="ECO:0000256" key="1">
    <source>
        <dbReference type="ARBA" id="ARBA00022723"/>
    </source>
</evidence>
<dbReference type="CDD" id="cd00052">
    <property type="entry name" value="EH"/>
    <property type="match status" value="1"/>
</dbReference>
<dbReference type="OrthoDB" id="1716625at2759"/>
<dbReference type="Pfam" id="PF12763">
    <property type="entry name" value="EH"/>
    <property type="match status" value="1"/>
</dbReference>
<dbReference type="InterPro" id="IPR018247">
    <property type="entry name" value="EF_Hand_1_Ca_BS"/>
</dbReference>
<keyword evidence="2" id="KW-0106">Calcium</keyword>
<name>A0A553RPN9_9TELE</name>
<dbReference type="GO" id="GO:0005737">
    <property type="term" value="C:cytoplasm"/>
    <property type="evidence" value="ECO:0007669"/>
    <property type="project" value="TreeGrafter"/>
</dbReference>
<dbReference type="FunFam" id="1.10.238.10:FF:000038">
    <property type="entry name" value="EH domain-containing protein 3"/>
    <property type="match status" value="1"/>
</dbReference>
<dbReference type="InterPro" id="IPR040990">
    <property type="entry name" value="DUF5600"/>
</dbReference>
<dbReference type="Gene3D" id="1.10.238.10">
    <property type="entry name" value="EF-hand"/>
    <property type="match status" value="1"/>
</dbReference>
<evidence type="ECO:0008006" key="7">
    <source>
        <dbReference type="Google" id="ProtNLM"/>
    </source>
</evidence>
<protein>
    <recommendedName>
        <fullName evidence="7">EH domain-containing protein</fullName>
    </recommendedName>
</protein>
<dbReference type="SUPFAM" id="SSF47473">
    <property type="entry name" value="EF-hand"/>
    <property type="match status" value="1"/>
</dbReference>
<sequence>MKLILNQDDLTEPFTHRLPFLQPQAHSYIISSLQGEMPVVFCREKKKRELIYDLPVIYSRIQQRHQISPGDFPDCGKMQERLMSHDFKFKALNIKLLAGLDQLLSTDIAKLMPLLRLEEEEAADQLLVQGGPFLGAHRGPFMLGSPFHDCRFNGESAQVLDKEWAVLKDKPKYDEIFYSLSPYEGKLSGSKVKGWMMSTGLPSSVLGRIWRLADVDEDGKLDVEEFALAGYLIEVRLEGFGLPHELPANLVPPSKRQFRNSKNTDNDLS</sequence>
<dbReference type="GO" id="GO:0016197">
    <property type="term" value="P:endosomal transport"/>
    <property type="evidence" value="ECO:0007669"/>
    <property type="project" value="TreeGrafter"/>
</dbReference>
<dbReference type="GO" id="GO:0005509">
    <property type="term" value="F:calcium ion binding"/>
    <property type="evidence" value="ECO:0007669"/>
    <property type="project" value="InterPro"/>
</dbReference>
<evidence type="ECO:0000313" key="6">
    <source>
        <dbReference type="Proteomes" id="UP000316079"/>
    </source>
</evidence>
<reference evidence="5 6" key="1">
    <citation type="journal article" date="2019" name="Sci. Data">
        <title>Hybrid genome assembly and annotation of Danionella translucida.</title>
        <authorList>
            <person name="Kadobianskyi M."/>
            <person name="Schulze L."/>
            <person name="Schuelke M."/>
            <person name="Judkewitz B."/>
        </authorList>
    </citation>
    <scope>NUCLEOTIDE SEQUENCE [LARGE SCALE GENOMIC DNA]</scope>
    <source>
        <strain evidence="5 6">Bolton</strain>
    </source>
</reference>
<dbReference type="EMBL" id="SRMA01001101">
    <property type="protein sequence ID" value="TRZ04146.1"/>
    <property type="molecule type" value="Genomic_DNA"/>
</dbReference>
<evidence type="ECO:0000313" key="5">
    <source>
        <dbReference type="EMBL" id="TRZ04146.1"/>
    </source>
</evidence>
<comment type="caution">
    <text evidence="5">The sequence shown here is derived from an EMBL/GenBank/DDBJ whole genome shotgun (WGS) entry which is preliminary data.</text>
</comment>
<dbReference type="PROSITE" id="PS50222">
    <property type="entry name" value="EF_HAND_2"/>
    <property type="match status" value="1"/>
</dbReference>
<dbReference type="Gene3D" id="1.10.268.20">
    <property type="match status" value="1"/>
</dbReference>
<evidence type="ECO:0000259" key="4">
    <source>
        <dbReference type="PROSITE" id="PS50222"/>
    </source>
</evidence>
<feature type="domain" description="EH" evidence="3">
    <location>
        <begin position="169"/>
        <end position="257"/>
    </location>
</feature>
<organism evidence="5 6">
    <name type="scientific">Danionella cerebrum</name>
    <dbReference type="NCBI Taxonomy" id="2873325"/>
    <lineage>
        <taxon>Eukaryota</taxon>
        <taxon>Metazoa</taxon>
        <taxon>Chordata</taxon>
        <taxon>Craniata</taxon>
        <taxon>Vertebrata</taxon>
        <taxon>Euteleostomi</taxon>
        <taxon>Actinopterygii</taxon>
        <taxon>Neopterygii</taxon>
        <taxon>Teleostei</taxon>
        <taxon>Ostariophysi</taxon>
        <taxon>Cypriniformes</taxon>
        <taxon>Danionidae</taxon>
        <taxon>Danioninae</taxon>
        <taxon>Danionella</taxon>
    </lineage>
</organism>
<dbReference type="GO" id="GO:0005886">
    <property type="term" value="C:plasma membrane"/>
    <property type="evidence" value="ECO:0007669"/>
    <property type="project" value="TreeGrafter"/>
</dbReference>
<dbReference type="Proteomes" id="UP000316079">
    <property type="component" value="Unassembled WGS sequence"/>
</dbReference>
<evidence type="ECO:0000259" key="3">
    <source>
        <dbReference type="PROSITE" id="PS50031"/>
    </source>
</evidence>
<gene>
    <name evidence="5" type="ORF">DNTS_031983</name>
</gene>
<proteinExistence type="predicted"/>
<dbReference type="STRING" id="623744.A0A553RPN9"/>
<dbReference type="PROSITE" id="PS00018">
    <property type="entry name" value="EF_HAND_1"/>
    <property type="match status" value="1"/>
</dbReference>
<dbReference type="PANTHER" id="PTHR11216">
    <property type="entry name" value="EH DOMAIN"/>
    <property type="match status" value="1"/>
</dbReference>
<feature type="domain" description="EF-hand" evidence="4">
    <location>
        <begin position="201"/>
        <end position="236"/>
    </location>
</feature>
<dbReference type="GO" id="GO:0006897">
    <property type="term" value="P:endocytosis"/>
    <property type="evidence" value="ECO:0007669"/>
    <property type="project" value="TreeGrafter"/>
</dbReference>